<dbReference type="GO" id="GO:0003677">
    <property type="term" value="F:DNA binding"/>
    <property type="evidence" value="ECO:0007669"/>
    <property type="project" value="UniProtKB-KW"/>
</dbReference>
<name>A0ABV7FRU8_9ALTE</name>
<accession>A0ABV7FRU8</accession>
<keyword evidence="2" id="KW-0238">DNA-binding</keyword>
<evidence type="ECO:0000259" key="1">
    <source>
        <dbReference type="Pfam" id="PF01396"/>
    </source>
</evidence>
<feature type="domain" description="DNA topoisomerase type IA zn finger" evidence="1">
    <location>
        <begin position="19"/>
        <end position="51"/>
    </location>
</feature>
<protein>
    <submittedName>
        <fullName evidence="2">Topoisomerase DNA-binding C4 zinc finger domain-containing protein</fullName>
    </submittedName>
</protein>
<evidence type="ECO:0000313" key="2">
    <source>
        <dbReference type="EMBL" id="MFC3122003.1"/>
    </source>
</evidence>
<dbReference type="Pfam" id="PF01396">
    <property type="entry name" value="Zn_ribbon_Top1"/>
    <property type="match status" value="3"/>
</dbReference>
<reference evidence="3" key="1">
    <citation type="journal article" date="2019" name="Int. J. Syst. Evol. Microbiol.">
        <title>The Global Catalogue of Microorganisms (GCM) 10K type strain sequencing project: providing services to taxonomists for standard genome sequencing and annotation.</title>
        <authorList>
            <consortium name="The Broad Institute Genomics Platform"/>
            <consortium name="The Broad Institute Genome Sequencing Center for Infectious Disease"/>
            <person name="Wu L."/>
            <person name="Ma J."/>
        </authorList>
    </citation>
    <scope>NUCLEOTIDE SEQUENCE [LARGE SCALE GENOMIC DNA]</scope>
    <source>
        <strain evidence="3">KCTC 52473</strain>
    </source>
</reference>
<dbReference type="RefSeq" id="WP_376920141.1">
    <property type="nucleotide sequence ID" value="NZ_JBHRSW010000016.1"/>
</dbReference>
<dbReference type="Gene3D" id="3.30.65.10">
    <property type="entry name" value="Bacterial Topoisomerase I, domain 1"/>
    <property type="match status" value="3"/>
</dbReference>
<feature type="domain" description="DNA topoisomerase type IA zn finger" evidence="1">
    <location>
        <begin position="67"/>
        <end position="102"/>
    </location>
</feature>
<dbReference type="Proteomes" id="UP001595478">
    <property type="component" value="Unassembled WGS sequence"/>
</dbReference>
<comment type="caution">
    <text evidence="2">The sequence shown here is derived from an EMBL/GenBank/DDBJ whole genome shotgun (WGS) entry which is preliminary data.</text>
</comment>
<dbReference type="PANTHER" id="PTHR42785:SF1">
    <property type="entry name" value="DNA TOPOISOMERASE"/>
    <property type="match status" value="1"/>
</dbReference>
<sequence>MSKINSDLFSSAASQAAYGDCPECGAKLTIKYKGKSSFLACTAYPNCVYTQGMSDVDVTQLKVIEDSECPNCQAKLAVKKGRYGMFIGCTNFPDCHFISSNQSQVEDKKTSPLCPLCQDGELHKKQNRFGKFFYSCTNYPKCKFITNNEPVAVQCERCQSPTMFSLAKKSTLQCEVSHCLHEQNS</sequence>
<dbReference type="PANTHER" id="PTHR42785">
    <property type="entry name" value="DNA TOPOISOMERASE, TYPE IA, CORE"/>
    <property type="match status" value="1"/>
</dbReference>
<dbReference type="InterPro" id="IPR000380">
    <property type="entry name" value="Topo_IA"/>
</dbReference>
<dbReference type="InterPro" id="IPR013498">
    <property type="entry name" value="Topo_IA_Znf"/>
</dbReference>
<evidence type="ECO:0000313" key="3">
    <source>
        <dbReference type="Proteomes" id="UP001595478"/>
    </source>
</evidence>
<feature type="domain" description="DNA topoisomerase type IA zn finger" evidence="1">
    <location>
        <begin position="114"/>
        <end position="148"/>
    </location>
</feature>
<dbReference type="SUPFAM" id="SSF57783">
    <property type="entry name" value="Zinc beta-ribbon"/>
    <property type="match status" value="2"/>
</dbReference>
<dbReference type="EMBL" id="JBHRSW010000016">
    <property type="protein sequence ID" value="MFC3122003.1"/>
    <property type="molecule type" value="Genomic_DNA"/>
</dbReference>
<organism evidence="2 3">
    <name type="scientific">Agaribacter flavus</name>
    <dbReference type="NCBI Taxonomy" id="1902781"/>
    <lineage>
        <taxon>Bacteria</taxon>
        <taxon>Pseudomonadati</taxon>
        <taxon>Pseudomonadota</taxon>
        <taxon>Gammaproteobacteria</taxon>
        <taxon>Alteromonadales</taxon>
        <taxon>Alteromonadaceae</taxon>
        <taxon>Agaribacter</taxon>
    </lineage>
</organism>
<keyword evidence="3" id="KW-1185">Reference proteome</keyword>
<gene>
    <name evidence="2" type="ORF">ACFOHL_10255</name>
</gene>
<proteinExistence type="predicted"/>